<reference evidence="2 3" key="1">
    <citation type="submission" date="2019-02" db="EMBL/GenBank/DDBJ databases">
        <title>Genome sequencing of the rare red list fungi Hericium alpestre (H. flagellum).</title>
        <authorList>
            <person name="Buettner E."/>
            <person name="Kellner H."/>
        </authorList>
    </citation>
    <scope>NUCLEOTIDE SEQUENCE [LARGE SCALE GENOMIC DNA]</scope>
    <source>
        <strain evidence="2 3">DSM 108284</strain>
    </source>
</reference>
<organism evidence="2 3">
    <name type="scientific">Hericium alpestre</name>
    <dbReference type="NCBI Taxonomy" id="135208"/>
    <lineage>
        <taxon>Eukaryota</taxon>
        <taxon>Fungi</taxon>
        <taxon>Dikarya</taxon>
        <taxon>Basidiomycota</taxon>
        <taxon>Agaricomycotina</taxon>
        <taxon>Agaricomycetes</taxon>
        <taxon>Russulales</taxon>
        <taxon>Hericiaceae</taxon>
        <taxon>Hericium</taxon>
    </lineage>
</organism>
<dbReference type="OrthoDB" id="94039at2759"/>
<name>A0A4Z0A624_9AGAM</name>
<dbReference type="Pfam" id="PF12697">
    <property type="entry name" value="Abhydrolase_6"/>
    <property type="match status" value="1"/>
</dbReference>
<evidence type="ECO:0000259" key="1">
    <source>
        <dbReference type="Pfam" id="PF12697"/>
    </source>
</evidence>
<sequence>MPRIESESFIFDPRPHLPLLISVKRYWSPGFESTDEDAITLVLMHATGSHNESWEPVLEELYSVNGTASSISKYSFKIREAWAIECPNHGSAAALNEEALRSRYQFVFPWADYARAVHLVLTGFGKGIDVDFRSRRLVAVGHSMGAVAAILARTYQPSISWSTAILIEPLILAHERRDMWSSHEEAENQFRDNLLKDWDPRIIDLYLKYGLRETPTAGNAAGVALKCTKSLEAATWRDTTGRIEALGHLSAFCNDVPTHAVFGSISDFLPAKNRDLLVKQGAAGKFKTVTEAVQTNPQAIAESMWIALIHPSSSYAKAKL</sequence>
<evidence type="ECO:0000313" key="3">
    <source>
        <dbReference type="Proteomes" id="UP000298061"/>
    </source>
</evidence>
<protein>
    <recommendedName>
        <fullName evidence="1">AB hydrolase-1 domain-containing protein</fullName>
    </recommendedName>
</protein>
<dbReference type="Proteomes" id="UP000298061">
    <property type="component" value="Unassembled WGS sequence"/>
</dbReference>
<dbReference type="EMBL" id="SFCI01000248">
    <property type="protein sequence ID" value="TFY81118.1"/>
    <property type="molecule type" value="Genomic_DNA"/>
</dbReference>
<dbReference type="InterPro" id="IPR029058">
    <property type="entry name" value="AB_hydrolase_fold"/>
</dbReference>
<dbReference type="Gene3D" id="3.40.50.1820">
    <property type="entry name" value="alpha/beta hydrolase"/>
    <property type="match status" value="1"/>
</dbReference>
<feature type="domain" description="AB hydrolase-1" evidence="1">
    <location>
        <begin position="41"/>
        <end position="204"/>
    </location>
</feature>
<dbReference type="STRING" id="135208.A0A4Z0A624"/>
<dbReference type="InterPro" id="IPR000073">
    <property type="entry name" value="AB_hydrolase_1"/>
</dbReference>
<proteinExistence type="predicted"/>
<evidence type="ECO:0000313" key="2">
    <source>
        <dbReference type="EMBL" id="TFY81118.1"/>
    </source>
</evidence>
<accession>A0A4Z0A624</accession>
<dbReference type="SUPFAM" id="SSF53474">
    <property type="entry name" value="alpha/beta-Hydrolases"/>
    <property type="match status" value="1"/>
</dbReference>
<dbReference type="AlphaFoldDB" id="A0A4Z0A624"/>
<gene>
    <name evidence="2" type="ORF">EWM64_g2896</name>
</gene>
<keyword evidence="3" id="KW-1185">Reference proteome</keyword>
<comment type="caution">
    <text evidence="2">The sequence shown here is derived from an EMBL/GenBank/DDBJ whole genome shotgun (WGS) entry which is preliminary data.</text>
</comment>